<dbReference type="EMBL" id="UINC01118206">
    <property type="protein sequence ID" value="SVC91177.1"/>
    <property type="molecule type" value="Genomic_DNA"/>
</dbReference>
<protein>
    <submittedName>
        <fullName evidence="2">Uncharacterized protein</fullName>
    </submittedName>
</protein>
<evidence type="ECO:0000256" key="1">
    <source>
        <dbReference type="SAM" id="Phobius"/>
    </source>
</evidence>
<organism evidence="2">
    <name type="scientific">marine metagenome</name>
    <dbReference type="NCBI Taxonomy" id="408172"/>
    <lineage>
        <taxon>unclassified sequences</taxon>
        <taxon>metagenomes</taxon>
        <taxon>ecological metagenomes</taxon>
    </lineage>
</organism>
<evidence type="ECO:0000313" key="2">
    <source>
        <dbReference type="EMBL" id="SVC91177.1"/>
    </source>
</evidence>
<keyword evidence="1" id="KW-0812">Transmembrane</keyword>
<keyword evidence="1" id="KW-1133">Transmembrane helix</keyword>
<gene>
    <name evidence="2" type="ORF">METZ01_LOCUS344031</name>
</gene>
<dbReference type="AlphaFoldDB" id="A0A382R1S0"/>
<name>A0A382R1S0_9ZZZZ</name>
<proteinExistence type="predicted"/>
<keyword evidence="1" id="KW-0472">Membrane</keyword>
<feature type="transmembrane region" description="Helical" evidence="1">
    <location>
        <begin position="12"/>
        <end position="32"/>
    </location>
</feature>
<accession>A0A382R1S0</accession>
<sequence length="33" mass="3788">MSDLNHYNRVQIISMIVCTALMIGYILIVSYVL</sequence>
<reference evidence="2" key="1">
    <citation type="submission" date="2018-05" db="EMBL/GenBank/DDBJ databases">
        <authorList>
            <person name="Lanie J.A."/>
            <person name="Ng W.-L."/>
            <person name="Kazmierczak K.M."/>
            <person name="Andrzejewski T.M."/>
            <person name="Davidsen T.M."/>
            <person name="Wayne K.J."/>
            <person name="Tettelin H."/>
            <person name="Glass J.I."/>
            <person name="Rusch D."/>
            <person name="Podicherti R."/>
            <person name="Tsui H.-C.T."/>
            <person name="Winkler M.E."/>
        </authorList>
    </citation>
    <scope>NUCLEOTIDE SEQUENCE</scope>
</reference>